<dbReference type="Proteomes" id="UP000240419">
    <property type="component" value="Unassembled WGS sequence"/>
</dbReference>
<sequence length="180" mass="20453">MLIKWITCKVTESQKQTFSLAQEKWRPLEGIEGFLGQIGGWNQDQPLEACILAFWEDIHHYQAFMEKYHDPIFHQSGQCQTYEAISVKLFSKIVDMDERNILDVLENGEILRVVCAKDGMSATEAMLGGVVAQSQKNSIEYLSASLWKKDSSQVNENEQPPDYSVILEPAWRVVKKGGAK</sequence>
<dbReference type="SUPFAM" id="SSF54909">
    <property type="entry name" value="Dimeric alpha+beta barrel"/>
    <property type="match status" value="1"/>
</dbReference>
<accession>A0A2P7VP88</accession>
<proteinExistence type="predicted"/>
<feature type="domain" description="DUF4937" evidence="1">
    <location>
        <begin position="2"/>
        <end position="90"/>
    </location>
</feature>
<organism evidence="2 3">
    <name type="scientific">Brevibacillus fortis</name>
    <dbReference type="NCBI Taxonomy" id="2126352"/>
    <lineage>
        <taxon>Bacteria</taxon>
        <taxon>Bacillati</taxon>
        <taxon>Bacillota</taxon>
        <taxon>Bacilli</taxon>
        <taxon>Bacillales</taxon>
        <taxon>Paenibacillaceae</taxon>
        <taxon>Brevibacillus</taxon>
    </lineage>
</organism>
<name>A0A2P7VP88_9BACL</name>
<dbReference type="RefSeq" id="WP_106837042.1">
    <property type="nucleotide sequence ID" value="NZ_JBCNIW010000033.1"/>
</dbReference>
<protein>
    <submittedName>
        <fullName evidence="2">DUF4937 domain-containing protein</fullName>
    </submittedName>
</protein>
<dbReference type="InterPro" id="IPR032555">
    <property type="entry name" value="DUF4937"/>
</dbReference>
<dbReference type="AlphaFoldDB" id="A0A2P7VP88"/>
<dbReference type="OrthoDB" id="2627153at2"/>
<keyword evidence="3" id="KW-1185">Reference proteome</keyword>
<dbReference type="Pfam" id="PF16291">
    <property type="entry name" value="DUF4937"/>
    <property type="match status" value="1"/>
</dbReference>
<dbReference type="EMBL" id="PXZM01000001">
    <property type="protein sequence ID" value="PSK01024.1"/>
    <property type="molecule type" value="Genomic_DNA"/>
</dbReference>
<comment type="caution">
    <text evidence="2">The sequence shown here is derived from an EMBL/GenBank/DDBJ whole genome shotgun (WGS) entry which is preliminary data.</text>
</comment>
<gene>
    <name evidence="2" type="ORF">C7R93_00895</name>
</gene>
<dbReference type="InterPro" id="IPR011008">
    <property type="entry name" value="Dimeric_a/b-barrel"/>
</dbReference>
<evidence type="ECO:0000313" key="3">
    <source>
        <dbReference type="Proteomes" id="UP000240419"/>
    </source>
</evidence>
<evidence type="ECO:0000313" key="2">
    <source>
        <dbReference type="EMBL" id="PSK01024.1"/>
    </source>
</evidence>
<evidence type="ECO:0000259" key="1">
    <source>
        <dbReference type="Pfam" id="PF16291"/>
    </source>
</evidence>
<reference evidence="2 3" key="1">
    <citation type="submission" date="2018-03" db="EMBL/GenBank/DDBJ databases">
        <title>Brevisbacillus phylogenomics.</title>
        <authorList>
            <person name="Dunlap C."/>
        </authorList>
    </citation>
    <scope>NUCLEOTIDE SEQUENCE [LARGE SCALE GENOMIC DNA]</scope>
    <source>
        <strain evidence="2 3">NRRL NRS-1210</strain>
    </source>
</reference>